<evidence type="ECO:0000256" key="3">
    <source>
        <dbReference type="ARBA" id="ARBA00022771"/>
    </source>
</evidence>
<comment type="similarity">
    <text evidence="7">Belongs to the RecR family.</text>
</comment>
<dbReference type="GO" id="GO:0003677">
    <property type="term" value="F:DNA binding"/>
    <property type="evidence" value="ECO:0007669"/>
    <property type="project" value="UniProtKB-UniRule"/>
</dbReference>
<comment type="caution">
    <text evidence="9">The sequence shown here is derived from an EMBL/GenBank/DDBJ whole genome shotgun (WGS) entry which is preliminary data.</text>
</comment>
<dbReference type="Gene3D" id="3.40.1360.10">
    <property type="match status" value="1"/>
</dbReference>
<dbReference type="Proteomes" id="UP000178612">
    <property type="component" value="Unassembled WGS sequence"/>
</dbReference>
<organism evidence="9 10">
    <name type="scientific">Candidatus Zambryskibacteria bacterium RIFCSPHIGHO2_01_FULL_49_18</name>
    <dbReference type="NCBI Taxonomy" id="1802740"/>
    <lineage>
        <taxon>Bacteria</taxon>
        <taxon>Candidatus Zambryskiibacteriota</taxon>
    </lineage>
</organism>
<comment type="function">
    <text evidence="7">May play a role in DNA repair. It seems to be involved in an RecBC-independent recombinational process of DNA repair. It may act with RecF and RecO.</text>
</comment>
<keyword evidence="1 7" id="KW-0479">Metal-binding</keyword>
<protein>
    <recommendedName>
        <fullName evidence="7">Recombination protein RecR</fullName>
    </recommendedName>
</protein>
<dbReference type="GO" id="GO:0008270">
    <property type="term" value="F:zinc ion binding"/>
    <property type="evidence" value="ECO:0007669"/>
    <property type="project" value="UniProtKB-KW"/>
</dbReference>
<dbReference type="InterPro" id="IPR000093">
    <property type="entry name" value="DNA_Rcmb_RecR"/>
</dbReference>
<evidence type="ECO:0000256" key="2">
    <source>
        <dbReference type="ARBA" id="ARBA00022763"/>
    </source>
</evidence>
<keyword evidence="3 7" id="KW-0863">Zinc-finger</keyword>
<dbReference type="SUPFAM" id="SSF111304">
    <property type="entry name" value="Recombination protein RecR"/>
    <property type="match status" value="1"/>
</dbReference>
<proteinExistence type="inferred from homology"/>
<evidence type="ECO:0000259" key="8">
    <source>
        <dbReference type="PROSITE" id="PS50880"/>
    </source>
</evidence>
<keyword evidence="5 7" id="KW-0233">DNA recombination</keyword>
<name>A0A1G2T227_9BACT</name>
<gene>
    <name evidence="7" type="primary">recR</name>
    <name evidence="9" type="ORF">A2758_02660</name>
</gene>
<dbReference type="Pfam" id="PF21176">
    <property type="entry name" value="RecR_HhH"/>
    <property type="match status" value="1"/>
</dbReference>
<dbReference type="Gene3D" id="1.10.8.420">
    <property type="entry name" value="RecR Domain 1"/>
    <property type="match status" value="1"/>
</dbReference>
<dbReference type="InterPro" id="IPR023627">
    <property type="entry name" value="Rcmb_RecR"/>
</dbReference>
<dbReference type="PROSITE" id="PS50880">
    <property type="entry name" value="TOPRIM"/>
    <property type="match status" value="1"/>
</dbReference>
<dbReference type="PANTHER" id="PTHR30446:SF0">
    <property type="entry name" value="RECOMBINATION PROTEIN RECR"/>
    <property type="match status" value="1"/>
</dbReference>
<dbReference type="GO" id="GO:0006281">
    <property type="term" value="P:DNA repair"/>
    <property type="evidence" value="ECO:0007669"/>
    <property type="project" value="UniProtKB-UniRule"/>
</dbReference>
<dbReference type="InterPro" id="IPR006171">
    <property type="entry name" value="TOPRIM_dom"/>
</dbReference>
<comment type="caution">
    <text evidence="7">Lacks conserved residue(s) required for the propagation of feature annotation.</text>
</comment>
<keyword evidence="4 7" id="KW-0862">Zinc</keyword>
<evidence type="ECO:0000256" key="1">
    <source>
        <dbReference type="ARBA" id="ARBA00022723"/>
    </source>
</evidence>
<dbReference type="Pfam" id="PF21175">
    <property type="entry name" value="RecR_C"/>
    <property type="match status" value="1"/>
</dbReference>
<dbReference type="HAMAP" id="MF_00017">
    <property type="entry name" value="RecR"/>
    <property type="match status" value="1"/>
</dbReference>
<dbReference type="Pfam" id="PF13662">
    <property type="entry name" value="Toprim_4"/>
    <property type="match status" value="1"/>
</dbReference>
<evidence type="ECO:0000313" key="9">
    <source>
        <dbReference type="EMBL" id="OHA91336.1"/>
    </source>
</evidence>
<sequence>MNSIDKLTEIFRSFPGIGPRQAKRFVYYLLSRNGSYSQELVQAIQNLKKEITQCSECQRHYAKNGYTSKTCNICSDETRDGSMLMIVPRDIDLEAVERSGSYRGHYFVLGGVVPILEKEPEKRIRIKDLGFRIQESLKHGLKEIILAMNANQDGENTAEYLKERLTTNNPQLTMTVLGRGLSTGAELEYADPETLKNAFLHRTK</sequence>
<dbReference type="GO" id="GO:0006310">
    <property type="term" value="P:DNA recombination"/>
    <property type="evidence" value="ECO:0007669"/>
    <property type="project" value="UniProtKB-UniRule"/>
</dbReference>
<reference evidence="9 10" key="1">
    <citation type="journal article" date="2016" name="Nat. Commun.">
        <title>Thousands of microbial genomes shed light on interconnected biogeochemical processes in an aquifer system.</title>
        <authorList>
            <person name="Anantharaman K."/>
            <person name="Brown C.T."/>
            <person name="Hug L.A."/>
            <person name="Sharon I."/>
            <person name="Castelle C.J."/>
            <person name="Probst A.J."/>
            <person name="Thomas B.C."/>
            <person name="Singh A."/>
            <person name="Wilkins M.J."/>
            <person name="Karaoz U."/>
            <person name="Brodie E.L."/>
            <person name="Williams K.H."/>
            <person name="Hubbard S.S."/>
            <person name="Banfield J.F."/>
        </authorList>
    </citation>
    <scope>NUCLEOTIDE SEQUENCE [LARGE SCALE GENOMIC DNA]</scope>
</reference>
<evidence type="ECO:0000256" key="7">
    <source>
        <dbReference type="HAMAP-Rule" id="MF_00017"/>
    </source>
</evidence>
<keyword evidence="6 7" id="KW-0234">DNA repair</keyword>
<accession>A0A1G2T227</accession>
<keyword evidence="2 7" id="KW-0227">DNA damage</keyword>
<feature type="domain" description="Toprim" evidence="8">
    <location>
        <begin position="82"/>
        <end position="180"/>
    </location>
</feature>
<evidence type="ECO:0000256" key="5">
    <source>
        <dbReference type="ARBA" id="ARBA00023172"/>
    </source>
</evidence>
<dbReference type="AlphaFoldDB" id="A0A1G2T227"/>
<evidence type="ECO:0000313" key="10">
    <source>
        <dbReference type="Proteomes" id="UP000178612"/>
    </source>
</evidence>
<dbReference type="PANTHER" id="PTHR30446">
    <property type="entry name" value="RECOMBINATION PROTEIN RECR"/>
    <property type="match status" value="1"/>
</dbReference>
<evidence type="ECO:0000256" key="6">
    <source>
        <dbReference type="ARBA" id="ARBA00023204"/>
    </source>
</evidence>
<dbReference type="EMBL" id="MHVJ01000013">
    <property type="protein sequence ID" value="OHA91336.1"/>
    <property type="molecule type" value="Genomic_DNA"/>
</dbReference>
<evidence type="ECO:0000256" key="4">
    <source>
        <dbReference type="ARBA" id="ARBA00022833"/>
    </source>
</evidence>